<evidence type="ECO:0000313" key="2">
    <source>
        <dbReference type="EMBL" id="ESQ37038.1"/>
    </source>
</evidence>
<protein>
    <recommendedName>
        <fullName evidence="1">F-box associated beta-propeller type 1 domain-containing protein</fullName>
    </recommendedName>
</protein>
<dbReference type="Pfam" id="PF07734">
    <property type="entry name" value="FBA_1"/>
    <property type="match status" value="1"/>
</dbReference>
<organism evidence="2 3">
    <name type="scientific">Eutrema salsugineum</name>
    <name type="common">Saltwater cress</name>
    <name type="synonym">Sisymbrium salsugineum</name>
    <dbReference type="NCBI Taxonomy" id="72664"/>
    <lineage>
        <taxon>Eukaryota</taxon>
        <taxon>Viridiplantae</taxon>
        <taxon>Streptophyta</taxon>
        <taxon>Embryophyta</taxon>
        <taxon>Tracheophyta</taxon>
        <taxon>Spermatophyta</taxon>
        <taxon>Magnoliopsida</taxon>
        <taxon>eudicotyledons</taxon>
        <taxon>Gunneridae</taxon>
        <taxon>Pentapetalae</taxon>
        <taxon>rosids</taxon>
        <taxon>malvids</taxon>
        <taxon>Brassicales</taxon>
        <taxon>Brassicaceae</taxon>
        <taxon>Eutremeae</taxon>
        <taxon>Eutrema</taxon>
    </lineage>
</organism>
<proteinExistence type="predicted"/>
<dbReference type="InterPro" id="IPR006527">
    <property type="entry name" value="F-box-assoc_dom_typ1"/>
</dbReference>
<evidence type="ECO:0000313" key="3">
    <source>
        <dbReference type="Proteomes" id="UP000030689"/>
    </source>
</evidence>
<reference evidence="2 3" key="1">
    <citation type="journal article" date="2013" name="Front. Plant Sci.">
        <title>The Reference Genome of the Halophytic Plant Eutrema salsugineum.</title>
        <authorList>
            <person name="Yang R."/>
            <person name="Jarvis D.E."/>
            <person name="Chen H."/>
            <person name="Beilstein M.A."/>
            <person name="Grimwood J."/>
            <person name="Jenkins J."/>
            <person name="Shu S."/>
            <person name="Prochnik S."/>
            <person name="Xin M."/>
            <person name="Ma C."/>
            <person name="Schmutz J."/>
            <person name="Wing R.A."/>
            <person name="Mitchell-Olds T."/>
            <person name="Schumaker K.S."/>
            <person name="Wang X."/>
        </authorList>
    </citation>
    <scope>NUCLEOTIDE SEQUENCE [LARGE SCALE GENOMIC DNA]</scope>
</reference>
<dbReference type="NCBIfam" id="TIGR01640">
    <property type="entry name" value="F_box_assoc_1"/>
    <property type="match status" value="1"/>
</dbReference>
<gene>
    <name evidence="2" type="ORF">EUTSA_v10002939mg</name>
</gene>
<accession>V4LBC0</accession>
<feature type="domain" description="F-box associated beta-propeller type 1" evidence="1">
    <location>
        <begin position="14"/>
        <end position="309"/>
    </location>
</feature>
<dbReference type="Proteomes" id="UP000030689">
    <property type="component" value="Unassembled WGS sequence"/>
</dbReference>
<dbReference type="Gramene" id="ESQ37038">
    <property type="protein sequence ID" value="ESQ37038"/>
    <property type="gene ID" value="EUTSA_v10002939mg"/>
</dbReference>
<dbReference type="PANTHER" id="PTHR31672">
    <property type="entry name" value="BNACNNG10540D PROTEIN"/>
    <property type="match status" value="1"/>
</dbReference>
<sequence length="373" mass="43377">MGELIGVNDVSKEDFKLKGENVGSLILYKDALSLKGSHSNSKQVDIAKIFHCNGLLLCITDDNRLVVWNPCLGEIRCIQHKNSYDRDCSFALGYENNQYCRSYKTLMFWRAYQNTNKPVRGFKIYEFSSDSWRVVNVPRCIGFRYSNVTLKGNTYWISYDEIDKDDEYLLSFDFTQERDLDIFVFPHLRIVEEQLSVLIQKFDTSVVEMWVTKKLDSEAELPWSKSFTVDLGSTHSDRVHPFTSLLIEGEKKVALCCDSILYRNYGDVVYTIGEDDDYYTETPYIKEPWFCSRSWWPFIFSYVPSLFPIVTQSIQQYKLGHDNVERVMRFGLCFISTIRSTSATASETLPSRQNPKDMIFLVNQTALENFTVK</sequence>
<dbReference type="EMBL" id="KI517609">
    <property type="protein sequence ID" value="ESQ37038.1"/>
    <property type="molecule type" value="Genomic_DNA"/>
</dbReference>
<dbReference type="STRING" id="72664.V4LBC0"/>
<dbReference type="InterPro" id="IPR050796">
    <property type="entry name" value="SCF_F-box_component"/>
</dbReference>
<keyword evidence="3" id="KW-1185">Reference proteome</keyword>
<name>V4LBC0_EUTSA</name>
<evidence type="ECO:0000259" key="1">
    <source>
        <dbReference type="Pfam" id="PF07734"/>
    </source>
</evidence>
<dbReference type="InterPro" id="IPR017451">
    <property type="entry name" value="F-box-assoc_interact_dom"/>
</dbReference>
<dbReference type="PANTHER" id="PTHR31672:SF13">
    <property type="entry name" value="F-BOX PROTEIN CPR30-LIKE"/>
    <property type="match status" value="1"/>
</dbReference>
<dbReference type="KEGG" id="eus:EUTSA_v10002939mg"/>
<dbReference type="AlphaFoldDB" id="V4LBC0"/>